<evidence type="ECO:0000259" key="1">
    <source>
        <dbReference type="Pfam" id="PF13521"/>
    </source>
</evidence>
<gene>
    <name evidence="2" type="ORF">SAMN04487894_103194</name>
</gene>
<dbReference type="Gene3D" id="3.40.50.620">
    <property type="entry name" value="HUPs"/>
    <property type="match status" value="1"/>
</dbReference>
<feature type="domain" description="NadR/Ttd14 AAA" evidence="1">
    <location>
        <begin position="156"/>
        <end position="308"/>
    </location>
</feature>
<dbReference type="Pfam" id="PF13521">
    <property type="entry name" value="AAA_28"/>
    <property type="match status" value="1"/>
</dbReference>
<dbReference type="EMBL" id="FMZO01000003">
    <property type="protein sequence ID" value="SDC64184.1"/>
    <property type="molecule type" value="Genomic_DNA"/>
</dbReference>
<dbReference type="InterPro" id="IPR038727">
    <property type="entry name" value="NadR/Ttd14_AAA_dom"/>
</dbReference>
<protein>
    <submittedName>
        <fullName evidence="2">Nicotinamide-nucleotide adenylyltransferase, NadR type</fullName>
    </submittedName>
</protein>
<dbReference type="InterPro" id="IPR004821">
    <property type="entry name" value="Cyt_trans-like"/>
</dbReference>
<dbReference type="PANTHER" id="PTHR37512">
    <property type="entry name" value="TRIFUNCTIONAL NAD BIOSYNTHESIS/REGULATOR PROTEIN NADR"/>
    <property type="match status" value="1"/>
</dbReference>
<dbReference type="InterPro" id="IPR014729">
    <property type="entry name" value="Rossmann-like_a/b/a_fold"/>
</dbReference>
<dbReference type="SUPFAM" id="SSF52374">
    <property type="entry name" value="Nucleotidylyl transferase"/>
    <property type="match status" value="1"/>
</dbReference>
<dbReference type="OrthoDB" id="9151999at2"/>
<dbReference type="RefSeq" id="WP_090389368.1">
    <property type="nucleotide sequence ID" value="NZ_FMZO01000003.1"/>
</dbReference>
<dbReference type="NCBIfam" id="TIGR00125">
    <property type="entry name" value="cyt_tran_rel"/>
    <property type="match status" value="1"/>
</dbReference>
<keyword evidence="2" id="KW-0808">Transferase</keyword>
<dbReference type="Gene3D" id="3.40.50.300">
    <property type="entry name" value="P-loop containing nucleotide triphosphate hydrolases"/>
    <property type="match status" value="1"/>
</dbReference>
<proteinExistence type="predicted"/>
<dbReference type="InterPro" id="IPR052735">
    <property type="entry name" value="NAD_biosynth-regulator"/>
</dbReference>
<sequence length="323" mass="37298">MTRGLVIGKFMPLHKGHIALIKFAAWHCDELIVSMSYSDNDPIDGTLRFSWILEQFSADPKIKPHIIKDDFDDETLPLEDRTRIWAQKMKAVYPPIQVLISSEPYGAPFARHMNAQHICFDLARGQVPVSATAIRNRPLTNWDFIPRIIQPYFIKKICLYGPESTGKTTLAIKMARHYHTVYVPEAARDLLASNEFSAADIVAIGQLQHQYIQEQSQKASRLLFCDTDAVTTAIYSRLYLNHVPPEIYELEKRTRYDLHLLLDIDTPWVADPLRDQGHRREEMLLLFEQALQERQLPYIKISGSYPEREIRVKSIIDQLLRSG</sequence>
<dbReference type="Proteomes" id="UP000198757">
    <property type="component" value="Unassembled WGS sequence"/>
</dbReference>
<dbReference type="InterPro" id="IPR027417">
    <property type="entry name" value="P-loop_NTPase"/>
</dbReference>
<dbReference type="SUPFAM" id="SSF52540">
    <property type="entry name" value="P-loop containing nucleoside triphosphate hydrolases"/>
    <property type="match status" value="1"/>
</dbReference>
<dbReference type="STRING" id="1285928.SAMN04487894_103194"/>
<reference evidence="3" key="1">
    <citation type="submission" date="2016-10" db="EMBL/GenBank/DDBJ databases">
        <authorList>
            <person name="Varghese N."/>
            <person name="Submissions S."/>
        </authorList>
    </citation>
    <scope>NUCLEOTIDE SEQUENCE [LARGE SCALE GENOMIC DNA]</scope>
    <source>
        <strain evidence="3">DSM 25811 / CCM 8410 / LMG 26954 / E90</strain>
    </source>
</reference>
<organism evidence="2 3">
    <name type="scientific">Niabella drilacis (strain DSM 25811 / CCM 8410 / CCUG 62505 / LMG 26954 / E90)</name>
    <dbReference type="NCBI Taxonomy" id="1285928"/>
    <lineage>
        <taxon>Bacteria</taxon>
        <taxon>Pseudomonadati</taxon>
        <taxon>Bacteroidota</taxon>
        <taxon>Chitinophagia</taxon>
        <taxon>Chitinophagales</taxon>
        <taxon>Chitinophagaceae</taxon>
        <taxon>Niabella</taxon>
    </lineage>
</organism>
<dbReference type="GO" id="GO:0016779">
    <property type="term" value="F:nucleotidyltransferase activity"/>
    <property type="evidence" value="ECO:0007669"/>
    <property type="project" value="UniProtKB-KW"/>
</dbReference>
<keyword evidence="3" id="KW-1185">Reference proteome</keyword>
<evidence type="ECO:0000313" key="2">
    <source>
        <dbReference type="EMBL" id="SDC64184.1"/>
    </source>
</evidence>
<accession>A0A1G6N9T0</accession>
<evidence type="ECO:0000313" key="3">
    <source>
        <dbReference type="Proteomes" id="UP000198757"/>
    </source>
</evidence>
<dbReference type="PANTHER" id="PTHR37512:SF1">
    <property type="entry name" value="NADR_TTD14 AAA DOMAIN-CONTAINING PROTEIN"/>
    <property type="match status" value="1"/>
</dbReference>
<dbReference type="AlphaFoldDB" id="A0A1G6N9T0"/>
<keyword evidence="2" id="KW-0548">Nucleotidyltransferase</keyword>
<name>A0A1G6N9T0_NIADE</name>